<dbReference type="OMA" id="WWSYRGR"/>
<feature type="active site" description="Proton acceptor" evidence="6">
    <location>
        <position position="246"/>
    </location>
</feature>
<dbReference type="EC" id="3.1.21.-" evidence="9"/>
<accession>F1A283</accession>
<sequence length="249" mass="28284">LKVISWNVAGFRSVLTKGFSDYVVKENPDILCLQETKIKPTEVQKSSIPSGYEYHFVSADQAGHHGTGLLTKLKPLSLKFGIGIAKHDTEGRVITAEYDDFYLVNTYIPNSGSRGLKNLDYRIKEWDVDFQKYLVELDKKKPVVWCGDLNVAHTEIDLKNPKTNTKSAGFTIQERTSFGDFLNKGFIDSYRHYNPGKEGAFTFWTYMGGARAKNVGWRLDYFVVSKRYIDSIKTPFIRSTVMGSDHCPI</sequence>
<dbReference type="PROSITE" id="PS00728">
    <property type="entry name" value="AP_NUCLEASE_F1_3"/>
    <property type="match status" value="1"/>
</dbReference>
<dbReference type="FunCoup" id="F1A283">
    <property type="interactions" value="591"/>
</dbReference>
<evidence type="ECO:0000313" key="12">
    <source>
        <dbReference type="Proteomes" id="UP000001064"/>
    </source>
</evidence>
<feature type="binding site" evidence="7">
    <location>
        <position position="246"/>
    </location>
    <ligand>
        <name>Mg(2+)</name>
        <dbReference type="ChEBI" id="CHEBI:18420"/>
        <label>1</label>
    </ligand>
</feature>
<dbReference type="Proteomes" id="UP000001064">
    <property type="component" value="Unassembled WGS sequence"/>
</dbReference>
<dbReference type="GO" id="GO:0005634">
    <property type="term" value="C:nucleus"/>
    <property type="evidence" value="ECO:0000318"/>
    <property type="project" value="GO_Central"/>
</dbReference>
<name>F1A283_DICPU</name>
<dbReference type="PANTHER" id="PTHR22748:SF6">
    <property type="entry name" value="DNA-(APURINIC OR APYRIMIDINIC SITE) ENDONUCLEASE"/>
    <property type="match status" value="1"/>
</dbReference>
<evidence type="ECO:0000259" key="10">
    <source>
        <dbReference type="Pfam" id="PF03372"/>
    </source>
</evidence>
<dbReference type="Pfam" id="PF03372">
    <property type="entry name" value="Exo_endo_phos"/>
    <property type="match status" value="1"/>
</dbReference>
<organism evidence="11 12">
    <name type="scientific">Dictyostelium purpureum</name>
    <name type="common">Slime mold</name>
    <dbReference type="NCBI Taxonomy" id="5786"/>
    <lineage>
        <taxon>Eukaryota</taxon>
        <taxon>Amoebozoa</taxon>
        <taxon>Evosea</taxon>
        <taxon>Eumycetozoa</taxon>
        <taxon>Dictyostelia</taxon>
        <taxon>Dictyosteliales</taxon>
        <taxon>Dictyosteliaceae</taxon>
        <taxon>Dictyostelium</taxon>
    </lineage>
</organism>
<dbReference type="FunFam" id="3.60.10.10:FF:000034">
    <property type="entry name" value="Exodeoxyribonuclease III"/>
    <property type="match status" value="1"/>
</dbReference>
<dbReference type="NCBIfam" id="TIGR00633">
    <property type="entry name" value="xth"/>
    <property type="match status" value="1"/>
</dbReference>
<evidence type="ECO:0000256" key="5">
    <source>
        <dbReference type="ARBA" id="ARBA00022842"/>
    </source>
</evidence>
<proteinExistence type="inferred from homology"/>
<keyword evidence="7" id="KW-0464">Manganese</keyword>
<dbReference type="GO" id="GO:0003906">
    <property type="term" value="F:DNA-(apurinic or apyrimidinic site) endonuclease activity"/>
    <property type="evidence" value="ECO:0000318"/>
    <property type="project" value="GO_Central"/>
</dbReference>
<dbReference type="SUPFAM" id="SSF56219">
    <property type="entry name" value="DNase I-like"/>
    <property type="match status" value="1"/>
</dbReference>
<keyword evidence="9" id="KW-0227">DNA damage</keyword>
<feature type="site" description="Transition state stabilizer" evidence="8">
    <location>
        <position position="150"/>
    </location>
</feature>
<feature type="binding site" evidence="7">
    <location>
        <position position="35"/>
    </location>
    <ligand>
        <name>Mg(2+)</name>
        <dbReference type="ChEBI" id="CHEBI:18420"/>
        <label>1</label>
    </ligand>
</feature>
<feature type="binding site" evidence="7">
    <location>
        <position position="245"/>
    </location>
    <ligand>
        <name>Mg(2+)</name>
        <dbReference type="ChEBI" id="CHEBI:18420"/>
        <label>1</label>
    </ligand>
</feature>
<dbReference type="GO" id="GO:0046872">
    <property type="term" value="F:metal ion binding"/>
    <property type="evidence" value="ECO:0007669"/>
    <property type="project" value="UniProtKB-KW"/>
</dbReference>
<keyword evidence="5 7" id="KW-0460">Magnesium</keyword>
<evidence type="ECO:0000256" key="3">
    <source>
        <dbReference type="ARBA" id="ARBA00022723"/>
    </source>
</evidence>
<comment type="cofactor">
    <cofactor evidence="7 9">
        <name>Mg(2+)</name>
        <dbReference type="ChEBI" id="CHEBI:18420"/>
    </cofactor>
    <cofactor evidence="7 9">
        <name>Mn(2+)</name>
        <dbReference type="ChEBI" id="CHEBI:29035"/>
    </cofactor>
    <text evidence="7 9">Probably binds two magnesium or manganese ions per subunit.</text>
</comment>
<dbReference type="PROSITE" id="PS00726">
    <property type="entry name" value="AP_NUCLEASE_F1_1"/>
    <property type="match status" value="1"/>
</dbReference>
<dbReference type="PROSITE" id="PS51435">
    <property type="entry name" value="AP_NUCLEASE_F1_4"/>
    <property type="match status" value="1"/>
</dbReference>
<reference evidence="12" key="1">
    <citation type="journal article" date="2011" name="Genome Biol.">
        <title>Comparative genomics of the social amoebae Dictyostelium discoideum and Dictyostelium purpureum.</title>
        <authorList>
            <consortium name="US DOE Joint Genome Institute (JGI-PGF)"/>
            <person name="Sucgang R."/>
            <person name="Kuo A."/>
            <person name="Tian X."/>
            <person name="Salerno W."/>
            <person name="Parikh A."/>
            <person name="Feasley C.L."/>
            <person name="Dalin E."/>
            <person name="Tu H."/>
            <person name="Huang E."/>
            <person name="Barry K."/>
            <person name="Lindquist E."/>
            <person name="Shapiro H."/>
            <person name="Bruce D."/>
            <person name="Schmutz J."/>
            <person name="Salamov A."/>
            <person name="Fey P."/>
            <person name="Gaudet P."/>
            <person name="Anjard C."/>
            <person name="Babu M.M."/>
            <person name="Basu S."/>
            <person name="Bushmanova Y."/>
            <person name="van der Wel H."/>
            <person name="Katoh-Kurasawa M."/>
            <person name="Dinh C."/>
            <person name="Coutinho P.M."/>
            <person name="Saito T."/>
            <person name="Elias M."/>
            <person name="Schaap P."/>
            <person name="Kay R.R."/>
            <person name="Henrissat B."/>
            <person name="Eichinger L."/>
            <person name="Rivero F."/>
            <person name="Putnam N.H."/>
            <person name="West C.M."/>
            <person name="Loomis W.F."/>
            <person name="Chisholm R.L."/>
            <person name="Shaulsky G."/>
            <person name="Strassmann J.E."/>
            <person name="Queller D.C."/>
            <person name="Kuspa A."/>
            <person name="Grigoriev I.V."/>
        </authorList>
    </citation>
    <scope>NUCLEOTIDE SEQUENCE [LARGE SCALE GENOMIC DNA]</scope>
    <source>
        <strain evidence="12">QSDP1</strain>
    </source>
</reference>
<dbReference type="PROSITE" id="PS00727">
    <property type="entry name" value="AP_NUCLEASE_F1_2"/>
    <property type="match status" value="1"/>
</dbReference>
<dbReference type="OrthoDB" id="498125at2759"/>
<dbReference type="PANTHER" id="PTHR22748">
    <property type="entry name" value="AP ENDONUCLEASE"/>
    <property type="match status" value="1"/>
</dbReference>
<keyword evidence="4" id="KW-0378">Hydrolase</keyword>
<feature type="domain" description="Endonuclease/exonuclease/phosphatase" evidence="10">
    <location>
        <begin position="4"/>
        <end position="246"/>
    </location>
</feature>
<feature type="non-terminal residue" evidence="11">
    <location>
        <position position="1"/>
    </location>
</feature>
<dbReference type="STRING" id="5786.F1A283"/>
<gene>
    <name evidence="11" type="ORF">DICPUDRAFT_9650</name>
</gene>
<dbReference type="GeneID" id="10505091"/>
<dbReference type="InterPro" id="IPR020848">
    <property type="entry name" value="AP_endonuclease_F1_CS"/>
</dbReference>
<dbReference type="AlphaFoldDB" id="F1A283"/>
<evidence type="ECO:0000313" key="11">
    <source>
        <dbReference type="EMBL" id="EGC29694.1"/>
    </source>
</evidence>
<evidence type="ECO:0000256" key="1">
    <source>
        <dbReference type="ARBA" id="ARBA00001936"/>
    </source>
</evidence>
<feature type="active site" evidence="6">
    <location>
        <position position="107"/>
    </location>
</feature>
<keyword evidence="12" id="KW-1185">Reference proteome</keyword>
<protein>
    <recommendedName>
        <fullName evidence="9">DNA repair nuclease/redox regulator APEX1</fullName>
        <shortName evidence="9">APEN</shortName>
        <shortName evidence="9">REF-1</shortName>
        <ecNumber evidence="9">3.1.11.2</ecNumber>
        <ecNumber evidence="9">3.1.21.-</ecNumber>
    </recommendedName>
    <alternativeName>
        <fullName evidence="9">APEX nuclease</fullName>
    </alternativeName>
    <alternativeName>
        <fullName evidence="9">Apurinic-apyrimidinic endonuclease 1</fullName>
    </alternativeName>
    <alternativeName>
        <fullName evidence="9">Redox factor-1</fullName>
    </alternativeName>
    <component>
        <recommendedName>
            <fullName evidence="9">DNA repair nuclease/redox regulator APEX1, mitochondrial</fullName>
        </recommendedName>
    </component>
</protein>
<evidence type="ECO:0000256" key="4">
    <source>
        <dbReference type="ARBA" id="ARBA00022801"/>
    </source>
</evidence>
<dbReference type="InterPro" id="IPR004808">
    <property type="entry name" value="AP_endonuc_1"/>
</dbReference>
<feature type="binding site" evidence="7">
    <location>
        <position position="150"/>
    </location>
    <ligand>
        <name>Mg(2+)</name>
        <dbReference type="ChEBI" id="CHEBI:18420"/>
        <label>1</label>
    </ligand>
</feature>
<keyword evidence="3 7" id="KW-0479">Metal-binding</keyword>
<keyword evidence="9" id="KW-0234">DNA repair</keyword>
<comment type="cofactor">
    <cofactor evidence="1">
        <name>Mn(2+)</name>
        <dbReference type="ChEBI" id="CHEBI:29035"/>
    </cofactor>
</comment>
<evidence type="ECO:0000256" key="8">
    <source>
        <dbReference type="PIRSR" id="PIRSR604808-3"/>
    </source>
</evidence>
<dbReference type="GO" id="GO:0008311">
    <property type="term" value="F:double-stranded DNA 3'-5' DNA exonuclease activity"/>
    <property type="evidence" value="ECO:0000318"/>
    <property type="project" value="GO_Central"/>
</dbReference>
<dbReference type="EC" id="3.1.11.2" evidence="9"/>
<dbReference type="KEGG" id="dpp:DICPUDRAFT_9650"/>
<feature type="site" description="Interaction with DNA substrate" evidence="8">
    <location>
        <position position="246"/>
    </location>
</feature>
<dbReference type="RefSeq" id="XP_003293776.1">
    <property type="nucleotide sequence ID" value="XM_003293728.1"/>
</dbReference>
<dbReference type="GO" id="GO:0008081">
    <property type="term" value="F:phosphoric diester hydrolase activity"/>
    <property type="evidence" value="ECO:0000318"/>
    <property type="project" value="GO_Central"/>
</dbReference>
<dbReference type="CDD" id="cd09087">
    <property type="entry name" value="Ape1-like_AP-endo"/>
    <property type="match status" value="1"/>
</dbReference>
<evidence type="ECO:0000256" key="2">
    <source>
        <dbReference type="ARBA" id="ARBA00007092"/>
    </source>
</evidence>
<evidence type="ECO:0000256" key="6">
    <source>
        <dbReference type="PIRSR" id="PIRSR604808-1"/>
    </source>
</evidence>
<evidence type="ECO:0000256" key="9">
    <source>
        <dbReference type="RuleBase" id="RU362131"/>
    </source>
</evidence>
<feature type="binding site" evidence="7">
    <location>
        <position position="7"/>
    </location>
    <ligand>
        <name>Mg(2+)</name>
        <dbReference type="ChEBI" id="CHEBI:18420"/>
        <label>1</label>
    </ligand>
</feature>
<dbReference type="NCBIfam" id="TIGR00195">
    <property type="entry name" value="exoDNase_III"/>
    <property type="match status" value="1"/>
</dbReference>
<dbReference type="GO" id="GO:0006284">
    <property type="term" value="P:base-excision repair"/>
    <property type="evidence" value="ECO:0000318"/>
    <property type="project" value="GO_Central"/>
</dbReference>
<dbReference type="GO" id="GO:0003677">
    <property type="term" value="F:DNA binding"/>
    <property type="evidence" value="ECO:0007669"/>
    <property type="project" value="InterPro"/>
</dbReference>
<feature type="non-terminal residue" evidence="11">
    <location>
        <position position="249"/>
    </location>
</feature>
<feature type="active site" description="Proton donor/acceptor" evidence="6">
    <location>
        <position position="148"/>
    </location>
</feature>
<feature type="binding site" evidence="7">
    <location>
        <position position="148"/>
    </location>
    <ligand>
        <name>Mg(2+)</name>
        <dbReference type="ChEBI" id="CHEBI:18420"/>
        <label>1</label>
    </ligand>
</feature>
<feature type="site" description="Important for catalytic activity" evidence="8">
    <location>
        <position position="220"/>
    </location>
</feature>
<comment type="similarity">
    <text evidence="2 9">Belongs to the DNA repair enzymes AP/ExoA family.</text>
</comment>
<dbReference type="InParanoid" id="F1A283"/>
<dbReference type="Gene3D" id="3.60.10.10">
    <property type="entry name" value="Endonuclease/exonuclease/phosphatase"/>
    <property type="match status" value="1"/>
</dbReference>
<dbReference type="VEuPathDB" id="AmoebaDB:DICPUDRAFT_9650"/>
<dbReference type="InterPro" id="IPR020847">
    <property type="entry name" value="AP_endonuclease_F1_BS"/>
</dbReference>
<dbReference type="InterPro" id="IPR036691">
    <property type="entry name" value="Endo/exonu/phosph_ase_sf"/>
</dbReference>
<dbReference type="eggNOG" id="KOG1294">
    <property type="taxonomic scope" value="Eukaryota"/>
</dbReference>
<evidence type="ECO:0000256" key="7">
    <source>
        <dbReference type="PIRSR" id="PIRSR604808-2"/>
    </source>
</evidence>
<dbReference type="InterPro" id="IPR005135">
    <property type="entry name" value="Endo/exonuclease/phosphatase"/>
</dbReference>
<dbReference type="EMBL" id="GL871402">
    <property type="protein sequence ID" value="EGC29694.1"/>
    <property type="molecule type" value="Genomic_DNA"/>
</dbReference>